<feature type="transmembrane region" description="Helical" evidence="1">
    <location>
        <begin position="43"/>
        <end position="62"/>
    </location>
</feature>
<proteinExistence type="predicted"/>
<reference evidence="2" key="3">
    <citation type="submission" date="2025-08" db="UniProtKB">
        <authorList>
            <consortium name="Ensembl"/>
        </authorList>
    </citation>
    <scope>IDENTIFICATION</scope>
</reference>
<keyword evidence="3" id="KW-1185">Reference proteome</keyword>
<feature type="transmembrane region" description="Helical" evidence="1">
    <location>
        <begin position="12"/>
        <end position="31"/>
    </location>
</feature>
<sequence>MLLKLQLMPLIYLLYLFYCLTRMVILLNLTVHVDKCRPHQCNIYIYIYMAFSFSVKIFKDIVGWGEWDTFLFHFLV</sequence>
<keyword evidence="1" id="KW-0812">Transmembrane</keyword>
<dbReference type="InParanoid" id="H2XNS9"/>
<evidence type="ECO:0000313" key="2">
    <source>
        <dbReference type="Ensembl" id="ENSCINP00000031312.1"/>
    </source>
</evidence>
<dbReference type="Proteomes" id="UP000008144">
    <property type="component" value="Chromosome 2"/>
</dbReference>
<dbReference type="EMBL" id="EAAA01001591">
    <property type="status" value="NOT_ANNOTATED_CDS"/>
    <property type="molecule type" value="Genomic_DNA"/>
</dbReference>
<name>H2XNS9_CIOIN</name>
<reference evidence="2" key="4">
    <citation type="submission" date="2025-09" db="UniProtKB">
        <authorList>
            <consortium name="Ensembl"/>
        </authorList>
    </citation>
    <scope>IDENTIFICATION</scope>
</reference>
<dbReference type="Ensembl" id="ENSCINT00000037337.1">
    <property type="protein sequence ID" value="ENSCINP00000031312.1"/>
    <property type="gene ID" value="ENSCING00000020665.1"/>
</dbReference>
<keyword evidence="1" id="KW-0472">Membrane</keyword>
<dbReference type="HOGENOM" id="CLU_2660807_0_0_1"/>
<reference evidence="2" key="2">
    <citation type="journal article" date="2008" name="Genome Biol.">
        <title>Improved genome assembly and evidence-based global gene model set for the chordate Ciona intestinalis: new insight into intron and operon populations.</title>
        <authorList>
            <person name="Satou Y."/>
            <person name="Mineta K."/>
            <person name="Ogasawara M."/>
            <person name="Sasakura Y."/>
            <person name="Shoguchi E."/>
            <person name="Ueno K."/>
            <person name="Yamada L."/>
            <person name="Matsumoto J."/>
            <person name="Wasserscheid J."/>
            <person name="Dewar K."/>
            <person name="Wiley G.B."/>
            <person name="Macmil S.L."/>
            <person name="Roe B.A."/>
            <person name="Zeller R.W."/>
            <person name="Hastings K.E."/>
            <person name="Lemaire P."/>
            <person name="Lindquist E."/>
            <person name="Endo T."/>
            <person name="Hotta K."/>
            <person name="Inaba K."/>
        </authorList>
    </citation>
    <scope>NUCLEOTIDE SEQUENCE [LARGE SCALE GENOMIC DNA]</scope>
    <source>
        <strain evidence="2">wild type</strain>
    </source>
</reference>
<dbReference type="AlphaFoldDB" id="H2XNS9"/>
<keyword evidence="1" id="KW-1133">Transmembrane helix</keyword>
<organism evidence="2 3">
    <name type="scientific">Ciona intestinalis</name>
    <name type="common">Transparent sea squirt</name>
    <name type="synonym">Ascidia intestinalis</name>
    <dbReference type="NCBI Taxonomy" id="7719"/>
    <lineage>
        <taxon>Eukaryota</taxon>
        <taxon>Metazoa</taxon>
        <taxon>Chordata</taxon>
        <taxon>Tunicata</taxon>
        <taxon>Ascidiacea</taxon>
        <taxon>Phlebobranchia</taxon>
        <taxon>Cionidae</taxon>
        <taxon>Ciona</taxon>
    </lineage>
</organism>
<protein>
    <submittedName>
        <fullName evidence="2">Uncharacterized protein</fullName>
    </submittedName>
</protein>
<evidence type="ECO:0000256" key="1">
    <source>
        <dbReference type="SAM" id="Phobius"/>
    </source>
</evidence>
<evidence type="ECO:0000313" key="3">
    <source>
        <dbReference type="Proteomes" id="UP000008144"/>
    </source>
</evidence>
<reference evidence="3" key="1">
    <citation type="journal article" date="2002" name="Science">
        <title>The draft genome of Ciona intestinalis: insights into chordate and vertebrate origins.</title>
        <authorList>
            <person name="Dehal P."/>
            <person name="Satou Y."/>
            <person name="Campbell R.K."/>
            <person name="Chapman J."/>
            <person name="Degnan B."/>
            <person name="De Tomaso A."/>
            <person name="Davidson B."/>
            <person name="Di Gregorio A."/>
            <person name="Gelpke M."/>
            <person name="Goodstein D.M."/>
            <person name="Harafuji N."/>
            <person name="Hastings K.E."/>
            <person name="Ho I."/>
            <person name="Hotta K."/>
            <person name="Huang W."/>
            <person name="Kawashima T."/>
            <person name="Lemaire P."/>
            <person name="Martinez D."/>
            <person name="Meinertzhagen I.A."/>
            <person name="Necula S."/>
            <person name="Nonaka M."/>
            <person name="Putnam N."/>
            <person name="Rash S."/>
            <person name="Saiga H."/>
            <person name="Satake M."/>
            <person name="Terry A."/>
            <person name="Yamada L."/>
            <person name="Wang H.G."/>
            <person name="Awazu S."/>
            <person name="Azumi K."/>
            <person name="Boore J."/>
            <person name="Branno M."/>
            <person name="Chin-Bow S."/>
            <person name="DeSantis R."/>
            <person name="Doyle S."/>
            <person name="Francino P."/>
            <person name="Keys D.N."/>
            <person name="Haga S."/>
            <person name="Hayashi H."/>
            <person name="Hino K."/>
            <person name="Imai K.S."/>
            <person name="Inaba K."/>
            <person name="Kano S."/>
            <person name="Kobayashi K."/>
            <person name="Kobayashi M."/>
            <person name="Lee B.I."/>
            <person name="Makabe K.W."/>
            <person name="Manohar C."/>
            <person name="Matassi G."/>
            <person name="Medina M."/>
            <person name="Mochizuki Y."/>
            <person name="Mount S."/>
            <person name="Morishita T."/>
            <person name="Miura S."/>
            <person name="Nakayama A."/>
            <person name="Nishizaka S."/>
            <person name="Nomoto H."/>
            <person name="Ohta F."/>
            <person name="Oishi K."/>
            <person name="Rigoutsos I."/>
            <person name="Sano M."/>
            <person name="Sasaki A."/>
            <person name="Sasakura Y."/>
            <person name="Shoguchi E."/>
            <person name="Shin-i T."/>
            <person name="Spagnuolo A."/>
            <person name="Stainier D."/>
            <person name="Suzuki M.M."/>
            <person name="Tassy O."/>
            <person name="Takatori N."/>
            <person name="Tokuoka M."/>
            <person name="Yagi K."/>
            <person name="Yoshizaki F."/>
            <person name="Wada S."/>
            <person name="Zhang C."/>
            <person name="Hyatt P.D."/>
            <person name="Larimer F."/>
            <person name="Detter C."/>
            <person name="Doggett N."/>
            <person name="Glavina T."/>
            <person name="Hawkins T."/>
            <person name="Richardson P."/>
            <person name="Lucas S."/>
            <person name="Kohara Y."/>
            <person name="Levine M."/>
            <person name="Satoh N."/>
            <person name="Rokhsar D.S."/>
        </authorList>
    </citation>
    <scope>NUCLEOTIDE SEQUENCE [LARGE SCALE GENOMIC DNA]</scope>
</reference>
<accession>H2XNS9</accession>